<keyword evidence="2" id="KW-0723">Serine/threonine-protein kinase</keyword>
<keyword evidence="3" id="KW-0808">Transferase</keyword>
<evidence type="ECO:0000256" key="5">
    <source>
        <dbReference type="ARBA" id="ARBA00022777"/>
    </source>
</evidence>
<evidence type="ECO:0000256" key="1">
    <source>
        <dbReference type="ARBA" id="ARBA00006485"/>
    </source>
</evidence>
<dbReference type="PANTHER" id="PTHR24056:SF472">
    <property type="entry name" value="CYCLIN-DEPENDENT KINASE 4, ISOFORM A"/>
    <property type="match status" value="1"/>
</dbReference>
<dbReference type="InterPro" id="IPR008271">
    <property type="entry name" value="Ser/Thr_kinase_AS"/>
</dbReference>
<dbReference type="GO" id="GO:0000082">
    <property type="term" value="P:G1/S transition of mitotic cell cycle"/>
    <property type="evidence" value="ECO:0007669"/>
    <property type="project" value="TreeGrafter"/>
</dbReference>
<dbReference type="Gene3D" id="1.10.510.10">
    <property type="entry name" value="Transferase(Phosphotransferase) domain 1"/>
    <property type="match status" value="1"/>
</dbReference>
<dbReference type="InterPro" id="IPR000719">
    <property type="entry name" value="Prot_kinase_dom"/>
</dbReference>
<dbReference type="FunFam" id="1.10.510.10:FF:000624">
    <property type="entry name" value="Mitogen-activated protein kinase"/>
    <property type="match status" value="1"/>
</dbReference>
<accession>A0A158PRM9</accession>
<protein>
    <submittedName>
        <fullName evidence="10">Protein kinase domain-containing protein</fullName>
    </submittedName>
</protein>
<dbReference type="EMBL" id="UZAD01013197">
    <property type="protein sequence ID" value="VDN91889.1"/>
    <property type="molecule type" value="Genomic_DNA"/>
</dbReference>
<comment type="similarity">
    <text evidence="1">Belongs to the protein kinase superfamily. CMGC Ser/Thr protein kinase family. CDC2/CDKX subfamily.</text>
</comment>
<dbReference type="STRING" id="6280.A0A158PRM9"/>
<keyword evidence="9" id="KW-1185">Reference proteome</keyword>
<evidence type="ECO:0000256" key="4">
    <source>
        <dbReference type="ARBA" id="ARBA00022741"/>
    </source>
</evidence>
<feature type="domain" description="Protein kinase" evidence="7">
    <location>
        <begin position="38"/>
        <end position="346"/>
    </location>
</feature>
<dbReference type="PROSITE" id="PS50011">
    <property type="entry name" value="PROTEIN_KINASE_DOM"/>
    <property type="match status" value="1"/>
</dbReference>
<dbReference type="WBParaSite" id="BPAG_0001074101-mRNA-1">
    <property type="protein sequence ID" value="BPAG_0001074101-mRNA-1"/>
    <property type="gene ID" value="BPAG_0001074101"/>
</dbReference>
<dbReference type="AlphaFoldDB" id="A0A158PRM9"/>
<evidence type="ECO:0000313" key="8">
    <source>
        <dbReference type="EMBL" id="VDN91889.1"/>
    </source>
</evidence>
<dbReference type="SUPFAM" id="SSF56112">
    <property type="entry name" value="Protein kinase-like (PK-like)"/>
    <property type="match status" value="1"/>
</dbReference>
<dbReference type="Proteomes" id="UP000278627">
    <property type="component" value="Unassembled WGS sequence"/>
</dbReference>
<organism evidence="10">
    <name type="scientific">Brugia pahangi</name>
    <name type="common">Filarial nematode worm</name>
    <dbReference type="NCBI Taxonomy" id="6280"/>
    <lineage>
        <taxon>Eukaryota</taxon>
        <taxon>Metazoa</taxon>
        <taxon>Ecdysozoa</taxon>
        <taxon>Nematoda</taxon>
        <taxon>Chromadorea</taxon>
        <taxon>Rhabditida</taxon>
        <taxon>Spirurina</taxon>
        <taxon>Spiruromorpha</taxon>
        <taxon>Filarioidea</taxon>
        <taxon>Onchocercidae</taxon>
        <taxon>Brugia</taxon>
    </lineage>
</organism>
<dbReference type="PROSITE" id="PS00108">
    <property type="entry name" value="PROTEIN_KINASE_ST"/>
    <property type="match status" value="1"/>
</dbReference>
<evidence type="ECO:0000256" key="2">
    <source>
        <dbReference type="ARBA" id="ARBA00022527"/>
    </source>
</evidence>
<dbReference type="GO" id="GO:0004693">
    <property type="term" value="F:cyclin-dependent protein serine/threonine kinase activity"/>
    <property type="evidence" value="ECO:0007669"/>
    <property type="project" value="TreeGrafter"/>
</dbReference>
<dbReference type="GO" id="GO:0007165">
    <property type="term" value="P:signal transduction"/>
    <property type="evidence" value="ECO:0007669"/>
    <property type="project" value="TreeGrafter"/>
</dbReference>
<keyword evidence="5" id="KW-0418">Kinase</keyword>
<dbReference type="SMART" id="SM00220">
    <property type="entry name" value="S_TKc"/>
    <property type="match status" value="1"/>
</dbReference>
<evidence type="ECO:0000256" key="6">
    <source>
        <dbReference type="ARBA" id="ARBA00022840"/>
    </source>
</evidence>
<dbReference type="GO" id="GO:0030332">
    <property type="term" value="F:cyclin binding"/>
    <property type="evidence" value="ECO:0007669"/>
    <property type="project" value="TreeGrafter"/>
</dbReference>
<dbReference type="GO" id="GO:0010468">
    <property type="term" value="P:regulation of gene expression"/>
    <property type="evidence" value="ECO:0007669"/>
    <property type="project" value="TreeGrafter"/>
</dbReference>
<reference evidence="10" key="1">
    <citation type="submission" date="2016-04" db="UniProtKB">
        <authorList>
            <consortium name="WormBaseParasite"/>
        </authorList>
    </citation>
    <scope>IDENTIFICATION</scope>
</reference>
<dbReference type="Pfam" id="PF00069">
    <property type="entry name" value="Pkinase"/>
    <property type="match status" value="1"/>
</dbReference>
<evidence type="ECO:0000256" key="3">
    <source>
        <dbReference type="ARBA" id="ARBA00022679"/>
    </source>
</evidence>
<keyword evidence="4" id="KW-0547">Nucleotide-binding</keyword>
<dbReference type="Gene3D" id="3.30.200.20">
    <property type="entry name" value="Phosphorylase Kinase, domain 1"/>
    <property type="match status" value="1"/>
</dbReference>
<sequence>MENWLIIETKRDENNYMMEESCSRCDQGIDNSENIHEYEEHRVIGKGAYGVVYLVTHIPSNIQAITLFTFILQSEYYALKKMIVRITEDGIPQSIIREISALRALHNLDHPNIVKLHDVFHGQIDKGEMCLSVVYEKCDWDLYEFLRTIPRDMGDHQCRHIAKQAVLIHILMGLDFLHSNHVIHRDLKPQNILINRDQTIKIADFGLARYYSMQSSFTTLVVTLWYRSPEVLLQCSYNCGVDIWAAGCIIAELYSRQPLFPAHSEAQQLSIIFQQLRSRKLGTPPSNEWPQNAVIERSFYPSYPGQPMRRIAPKLPPDAARLVKSMLSFIPETRPSCAEALSTEYFRQKHGSVV</sequence>
<dbReference type="GO" id="GO:0010389">
    <property type="term" value="P:regulation of G2/M transition of mitotic cell cycle"/>
    <property type="evidence" value="ECO:0007669"/>
    <property type="project" value="TreeGrafter"/>
</dbReference>
<dbReference type="InterPro" id="IPR011009">
    <property type="entry name" value="Kinase-like_dom_sf"/>
</dbReference>
<evidence type="ECO:0000259" key="7">
    <source>
        <dbReference type="PROSITE" id="PS50011"/>
    </source>
</evidence>
<dbReference type="GO" id="GO:0000307">
    <property type="term" value="C:cyclin-dependent protein kinase holoenzyme complex"/>
    <property type="evidence" value="ECO:0007669"/>
    <property type="project" value="TreeGrafter"/>
</dbReference>
<name>A0A158PRM9_BRUPA</name>
<gene>
    <name evidence="8" type="ORF">BPAG_LOCUS10703</name>
</gene>
<keyword evidence="6" id="KW-0067">ATP-binding</keyword>
<reference evidence="8 9" key="2">
    <citation type="submission" date="2018-11" db="EMBL/GenBank/DDBJ databases">
        <authorList>
            <consortium name="Pathogen Informatics"/>
        </authorList>
    </citation>
    <scope>NUCLEOTIDE SEQUENCE [LARGE SCALE GENOMIC DNA]</scope>
</reference>
<proteinExistence type="inferred from homology"/>
<dbReference type="PANTHER" id="PTHR24056">
    <property type="entry name" value="CELL DIVISION PROTEIN KINASE"/>
    <property type="match status" value="1"/>
</dbReference>
<dbReference type="GO" id="GO:0005634">
    <property type="term" value="C:nucleus"/>
    <property type="evidence" value="ECO:0007669"/>
    <property type="project" value="TreeGrafter"/>
</dbReference>
<dbReference type="GO" id="GO:0005737">
    <property type="term" value="C:cytoplasm"/>
    <property type="evidence" value="ECO:0007669"/>
    <property type="project" value="TreeGrafter"/>
</dbReference>
<evidence type="ECO:0000313" key="9">
    <source>
        <dbReference type="Proteomes" id="UP000278627"/>
    </source>
</evidence>
<dbReference type="InterPro" id="IPR050108">
    <property type="entry name" value="CDK"/>
</dbReference>
<dbReference type="GO" id="GO:0005524">
    <property type="term" value="F:ATP binding"/>
    <property type="evidence" value="ECO:0007669"/>
    <property type="project" value="UniProtKB-KW"/>
</dbReference>
<evidence type="ECO:0000313" key="10">
    <source>
        <dbReference type="WBParaSite" id="BPAG_0001074101-mRNA-1"/>
    </source>
</evidence>